<gene>
    <name evidence="3" type="ORF">ACFQ2O_11240</name>
</gene>
<keyword evidence="3" id="KW-0540">Nuclease</keyword>
<reference evidence="4" key="1">
    <citation type="journal article" date="2019" name="Int. J. Syst. Evol. Microbiol.">
        <title>The Global Catalogue of Microorganisms (GCM) 10K type strain sequencing project: providing services to taxonomists for standard genome sequencing and annotation.</title>
        <authorList>
            <consortium name="The Broad Institute Genomics Platform"/>
            <consortium name="The Broad Institute Genome Sequencing Center for Infectious Disease"/>
            <person name="Wu L."/>
            <person name="Ma J."/>
        </authorList>
    </citation>
    <scope>NUCLEOTIDE SEQUENCE [LARGE SCALE GENOMIC DNA]</scope>
    <source>
        <strain evidence="4">JCM 31319</strain>
    </source>
</reference>
<dbReference type="EMBL" id="JBHTLD010000092">
    <property type="protein sequence ID" value="MFD1186782.1"/>
    <property type="molecule type" value="Genomic_DNA"/>
</dbReference>
<keyword evidence="3" id="KW-0378">Hydrolase</keyword>
<dbReference type="GO" id="GO:0004519">
    <property type="term" value="F:endonuclease activity"/>
    <property type="evidence" value="ECO:0007669"/>
    <property type="project" value="UniProtKB-KW"/>
</dbReference>
<accession>A0ABW3SQL3</accession>
<dbReference type="Pfam" id="PF03372">
    <property type="entry name" value="Exo_endo_phos"/>
    <property type="match status" value="1"/>
</dbReference>
<dbReference type="RefSeq" id="WP_377527406.1">
    <property type="nucleotide sequence ID" value="NZ_JBHTLD010000092.1"/>
</dbReference>
<dbReference type="InterPro" id="IPR005135">
    <property type="entry name" value="Endo/exonuclease/phosphatase"/>
</dbReference>
<evidence type="ECO:0000256" key="1">
    <source>
        <dbReference type="SAM" id="SignalP"/>
    </source>
</evidence>
<keyword evidence="1" id="KW-0732">Signal</keyword>
<protein>
    <submittedName>
        <fullName evidence="3">Endonuclease/exonuclease/phosphatase family protein</fullName>
    </submittedName>
</protein>
<dbReference type="Proteomes" id="UP001597094">
    <property type="component" value="Unassembled WGS sequence"/>
</dbReference>
<comment type="caution">
    <text evidence="3">The sequence shown here is derived from an EMBL/GenBank/DDBJ whole genome shotgun (WGS) entry which is preliminary data.</text>
</comment>
<evidence type="ECO:0000313" key="3">
    <source>
        <dbReference type="EMBL" id="MFD1186782.1"/>
    </source>
</evidence>
<dbReference type="PANTHER" id="PTHR14859">
    <property type="entry name" value="CALCOFLUOR WHITE HYPERSENSITIVE PROTEIN PRECURSOR"/>
    <property type="match status" value="1"/>
</dbReference>
<dbReference type="PANTHER" id="PTHR14859:SF15">
    <property type="entry name" value="ENDONUCLEASE_EXONUCLEASE_PHOSPHATASE DOMAIN-CONTAINING PROTEIN"/>
    <property type="match status" value="1"/>
</dbReference>
<proteinExistence type="predicted"/>
<keyword evidence="4" id="KW-1185">Reference proteome</keyword>
<name>A0ABW3SQL3_9BACT</name>
<sequence>MTIKNFLYAVMAGATVWVASCSSTSKANDPAPATETGDVVVKKHTLRVMSYNVHHCNPPSRPDFIDIEAIVKTIQAQNPDLVALQEIDVHTQRSGPNNQAEEIAKKLGMHYFFGKAIDYGGGAYGVAILSKFPLADTTVNKLPTKVDTNSEPRVLATAKVTLPDGTSIRFGSTHLDAQKSSVNRDMQAAEIVKIASADKLPFVIAGDFNATPGSETITLLDSHFKRSCEPCSPTIPVNNPTKAIDFISYAPANKFRVDQQQVIGERYASDHLPIVAILKY</sequence>
<feature type="chain" id="PRO_5045221855" evidence="1">
    <location>
        <begin position="28"/>
        <end position="280"/>
    </location>
</feature>
<dbReference type="Gene3D" id="3.60.10.10">
    <property type="entry name" value="Endonuclease/exonuclease/phosphatase"/>
    <property type="match status" value="1"/>
</dbReference>
<feature type="signal peptide" evidence="1">
    <location>
        <begin position="1"/>
        <end position="27"/>
    </location>
</feature>
<feature type="domain" description="Endonuclease/exonuclease/phosphatase" evidence="2">
    <location>
        <begin position="49"/>
        <end position="271"/>
    </location>
</feature>
<dbReference type="InterPro" id="IPR036691">
    <property type="entry name" value="Endo/exonu/phosph_ase_sf"/>
</dbReference>
<dbReference type="PROSITE" id="PS51257">
    <property type="entry name" value="PROKAR_LIPOPROTEIN"/>
    <property type="match status" value="1"/>
</dbReference>
<evidence type="ECO:0000259" key="2">
    <source>
        <dbReference type="Pfam" id="PF03372"/>
    </source>
</evidence>
<dbReference type="InterPro" id="IPR051916">
    <property type="entry name" value="GPI-anchor_lipid_remodeler"/>
</dbReference>
<dbReference type="SUPFAM" id="SSF56219">
    <property type="entry name" value="DNase I-like"/>
    <property type="match status" value="1"/>
</dbReference>
<organism evidence="3 4">
    <name type="scientific">Pontibacter rugosus</name>
    <dbReference type="NCBI Taxonomy" id="1745966"/>
    <lineage>
        <taxon>Bacteria</taxon>
        <taxon>Pseudomonadati</taxon>
        <taxon>Bacteroidota</taxon>
        <taxon>Cytophagia</taxon>
        <taxon>Cytophagales</taxon>
        <taxon>Hymenobacteraceae</taxon>
        <taxon>Pontibacter</taxon>
    </lineage>
</organism>
<keyword evidence="3" id="KW-0255">Endonuclease</keyword>
<evidence type="ECO:0000313" key="4">
    <source>
        <dbReference type="Proteomes" id="UP001597094"/>
    </source>
</evidence>